<keyword evidence="5" id="KW-1185">Reference proteome</keyword>
<reference evidence="4 5" key="1">
    <citation type="submission" date="2022-06" db="EMBL/GenBank/DDBJ databases">
        <title>Roseomonas CN29.</title>
        <authorList>
            <person name="Cheng Y."/>
            <person name="He X."/>
        </authorList>
    </citation>
    <scope>NUCLEOTIDE SEQUENCE [LARGE SCALE GENOMIC DNA]</scope>
    <source>
        <strain evidence="4 5">CN29</strain>
    </source>
</reference>
<evidence type="ECO:0000256" key="2">
    <source>
        <dbReference type="ARBA" id="ARBA00023315"/>
    </source>
</evidence>
<dbReference type="Pfam" id="PF00583">
    <property type="entry name" value="Acetyltransf_1"/>
    <property type="match status" value="1"/>
</dbReference>
<dbReference type="Gene3D" id="3.40.630.30">
    <property type="match status" value="1"/>
</dbReference>
<dbReference type="EMBL" id="JANJOU010000033">
    <property type="protein sequence ID" value="MCR0985362.1"/>
    <property type="molecule type" value="Genomic_DNA"/>
</dbReference>
<dbReference type="PANTHER" id="PTHR43877">
    <property type="entry name" value="AMINOALKYLPHOSPHONATE N-ACETYLTRANSFERASE-RELATED-RELATED"/>
    <property type="match status" value="1"/>
</dbReference>
<gene>
    <name evidence="4" type="ORF">NRP21_25250</name>
</gene>
<sequence length="151" mass="15892">MSDGTHLTVEDAADPAARAAVLDGLIAFNTARTGPGTFDAQPLLVVLRDAGGAPIGGLVGRNRAGWLYVELLHIPESQRGRGLGRRILERAEAEARARGLAGVWLETYAFQAPGFYARMGYTTVGTLPGCPPGQACHFLAKRLDGAPLEAP</sequence>
<accession>A0ABT1XB72</accession>
<evidence type="ECO:0000313" key="5">
    <source>
        <dbReference type="Proteomes" id="UP001524642"/>
    </source>
</evidence>
<organism evidence="4 5">
    <name type="scientific">Roseomonas populi</name>
    <dbReference type="NCBI Taxonomy" id="3121582"/>
    <lineage>
        <taxon>Bacteria</taxon>
        <taxon>Pseudomonadati</taxon>
        <taxon>Pseudomonadota</taxon>
        <taxon>Alphaproteobacteria</taxon>
        <taxon>Acetobacterales</taxon>
        <taxon>Roseomonadaceae</taxon>
        <taxon>Roseomonas</taxon>
    </lineage>
</organism>
<evidence type="ECO:0000256" key="1">
    <source>
        <dbReference type="ARBA" id="ARBA00022679"/>
    </source>
</evidence>
<dbReference type="InterPro" id="IPR000182">
    <property type="entry name" value="GNAT_dom"/>
</dbReference>
<dbReference type="PROSITE" id="PS51186">
    <property type="entry name" value="GNAT"/>
    <property type="match status" value="1"/>
</dbReference>
<protein>
    <submittedName>
        <fullName evidence="4">GNAT family N-acetyltransferase</fullName>
    </submittedName>
</protein>
<keyword evidence="2" id="KW-0012">Acyltransferase</keyword>
<dbReference type="RefSeq" id="WP_257719011.1">
    <property type="nucleotide sequence ID" value="NZ_JANJOU010000033.1"/>
</dbReference>
<keyword evidence="1" id="KW-0808">Transferase</keyword>
<feature type="domain" description="N-acetyltransferase" evidence="3">
    <location>
        <begin position="5"/>
        <end position="145"/>
    </location>
</feature>
<dbReference type="Proteomes" id="UP001524642">
    <property type="component" value="Unassembled WGS sequence"/>
</dbReference>
<dbReference type="PANTHER" id="PTHR43877:SF2">
    <property type="entry name" value="AMINOALKYLPHOSPHONATE N-ACETYLTRANSFERASE-RELATED"/>
    <property type="match status" value="1"/>
</dbReference>
<name>A0ABT1XB72_9PROT</name>
<evidence type="ECO:0000313" key="4">
    <source>
        <dbReference type="EMBL" id="MCR0985362.1"/>
    </source>
</evidence>
<comment type="caution">
    <text evidence="4">The sequence shown here is derived from an EMBL/GenBank/DDBJ whole genome shotgun (WGS) entry which is preliminary data.</text>
</comment>
<evidence type="ECO:0000259" key="3">
    <source>
        <dbReference type="PROSITE" id="PS51186"/>
    </source>
</evidence>
<dbReference type="InterPro" id="IPR050832">
    <property type="entry name" value="Bact_Acetyltransf"/>
</dbReference>
<proteinExistence type="predicted"/>
<dbReference type="InterPro" id="IPR016181">
    <property type="entry name" value="Acyl_CoA_acyltransferase"/>
</dbReference>
<dbReference type="SUPFAM" id="SSF55729">
    <property type="entry name" value="Acyl-CoA N-acyltransferases (Nat)"/>
    <property type="match status" value="1"/>
</dbReference>